<evidence type="ECO:0000313" key="10">
    <source>
        <dbReference type="Proteomes" id="UP000479000"/>
    </source>
</evidence>
<comment type="subcellular location">
    <subcellularLocation>
        <location evidence="1">Nucleus</location>
    </subcellularLocation>
</comment>
<feature type="region of interest" description="Disordered" evidence="8">
    <location>
        <begin position="130"/>
        <end position="201"/>
    </location>
</feature>
<dbReference type="AlphaFoldDB" id="A0A6H5G7A9"/>
<proteinExistence type="inferred from homology"/>
<evidence type="ECO:0000256" key="6">
    <source>
        <dbReference type="ARBA" id="ARBA00023125"/>
    </source>
</evidence>
<dbReference type="GO" id="GO:0016887">
    <property type="term" value="F:ATP hydrolysis activity"/>
    <property type="evidence" value="ECO:0007669"/>
    <property type="project" value="InterPro"/>
</dbReference>
<evidence type="ECO:0000256" key="8">
    <source>
        <dbReference type="SAM" id="MobiDB-lite"/>
    </source>
</evidence>
<accession>A0A6H5G7A9</accession>
<protein>
    <submittedName>
        <fullName evidence="9">Uncharacterized protein</fullName>
    </submittedName>
</protein>
<dbReference type="Proteomes" id="UP000479000">
    <property type="component" value="Unassembled WGS sequence"/>
</dbReference>
<sequence length="388" mass="42763">MSDRVVDECNPDAHLSIKEVTSLCWDDKADDTEVKDFTDMQDQYIDVVIQKVLQRHSKLLSKEPFAHESLLVDRKEKKLSQAEKRLAKRSYELEKQASGNNRPVYQNNIVSNQGGVIRAPLIPSNLRNNSAVSITPRGPMTSISGAGPGRAFTQISLGHPTSQSVNSRLAMAGKSDESDGCDSTSASPARPPPSPHHDSSCVSAKSFISLLSHIEDESDGDPDFPVRKDSSGDPDVSGKTDPDISGKTHIQIQTPWKDSSGDPDAKFICFAFILPLIFRKSRNEQPARPHRIPPGRSVEKRSFHNAVFERPSGSRTVWTPTFGQEPDKDGFSEGVRRWRIRSSASATARIRPAAAPAPDNGASTVRFGFSRFDPLLPTRSSRFVLWSF</sequence>
<feature type="compositionally biased region" description="Polar residues" evidence="8">
    <location>
        <begin position="153"/>
        <end position="167"/>
    </location>
</feature>
<keyword evidence="5" id="KW-0067">ATP-binding</keyword>
<dbReference type="InterPro" id="IPR044574">
    <property type="entry name" value="ARIP4-like"/>
</dbReference>
<keyword evidence="7" id="KW-0539">Nucleus</keyword>
<gene>
    <name evidence="9" type="ORF">NTEN_LOCUS3998</name>
</gene>
<evidence type="ECO:0000256" key="4">
    <source>
        <dbReference type="ARBA" id="ARBA00022806"/>
    </source>
</evidence>
<keyword evidence="4" id="KW-0347">Helicase</keyword>
<evidence type="ECO:0000313" key="9">
    <source>
        <dbReference type="EMBL" id="CAA9997704.1"/>
    </source>
</evidence>
<dbReference type="EMBL" id="CADCXU010005911">
    <property type="protein sequence ID" value="CAA9997704.1"/>
    <property type="molecule type" value="Genomic_DNA"/>
</dbReference>
<keyword evidence="4" id="KW-0378">Hydrolase</keyword>
<evidence type="ECO:0000256" key="1">
    <source>
        <dbReference type="ARBA" id="ARBA00004123"/>
    </source>
</evidence>
<dbReference type="GO" id="GO:0004386">
    <property type="term" value="F:helicase activity"/>
    <property type="evidence" value="ECO:0007669"/>
    <property type="project" value="UniProtKB-KW"/>
</dbReference>
<dbReference type="GO" id="GO:0005634">
    <property type="term" value="C:nucleus"/>
    <property type="evidence" value="ECO:0007669"/>
    <property type="project" value="UniProtKB-SubCell"/>
</dbReference>
<dbReference type="OrthoDB" id="6630095at2759"/>
<dbReference type="PANTHER" id="PTHR45797:SF1">
    <property type="entry name" value="HELICASE ARIP4"/>
    <property type="match status" value="1"/>
</dbReference>
<evidence type="ECO:0000256" key="3">
    <source>
        <dbReference type="ARBA" id="ARBA00022741"/>
    </source>
</evidence>
<evidence type="ECO:0000256" key="7">
    <source>
        <dbReference type="ARBA" id="ARBA00023242"/>
    </source>
</evidence>
<dbReference type="GO" id="GO:0005524">
    <property type="term" value="F:ATP binding"/>
    <property type="evidence" value="ECO:0007669"/>
    <property type="project" value="UniProtKB-KW"/>
</dbReference>
<name>A0A6H5G7A9_9HEMI</name>
<comment type="similarity">
    <text evidence="2">Belongs to the SNF2/RAD54 helicase family.</text>
</comment>
<dbReference type="GO" id="GO:0003677">
    <property type="term" value="F:DNA binding"/>
    <property type="evidence" value="ECO:0007669"/>
    <property type="project" value="UniProtKB-KW"/>
</dbReference>
<organism evidence="9 10">
    <name type="scientific">Nesidiocoris tenuis</name>
    <dbReference type="NCBI Taxonomy" id="355587"/>
    <lineage>
        <taxon>Eukaryota</taxon>
        <taxon>Metazoa</taxon>
        <taxon>Ecdysozoa</taxon>
        <taxon>Arthropoda</taxon>
        <taxon>Hexapoda</taxon>
        <taxon>Insecta</taxon>
        <taxon>Pterygota</taxon>
        <taxon>Neoptera</taxon>
        <taxon>Paraneoptera</taxon>
        <taxon>Hemiptera</taxon>
        <taxon>Heteroptera</taxon>
        <taxon>Panheteroptera</taxon>
        <taxon>Cimicomorpha</taxon>
        <taxon>Miridae</taxon>
        <taxon>Dicyphina</taxon>
        <taxon>Nesidiocoris</taxon>
    </lineage>
</organism>
<feature type="compositionally biased region" description="Basic and acidic residues" evidence="8">
    <location>
        <begin position="224"/>
        <end position="246"/>
    </location>
</feature>
<keyword evidence="10" id="KW-1185">Reference proteome</keyword>
<evidence type="ECO:0000256" key="5">
    <source>
        <dbReference type="ARBA" id="ARBA00022840"/>
    </source>
</evidence>
<keyword evidence="6" id="KW-0238">DNA-binding</keyword>
<evidence type="ECO:0000256" key="2">
    <source>
        <dbReference type="ARBA" id="ARBA00007025"/>
    </source>
</evidence>
<feature type="region of interest" description="Disordered" evidence="8">
    <location>
        <begin position="216"/>
        <end position="249"/>
    </location>
</feature>
<reference evidence="9 10" key="1">
    <citation type="submission" date="2020-02" db="EMBL/GenBank/DDBJ databases">
        <authorList>
            <person name="Ferguson B K."/>
        </authorList>
    </citation>
    <scope>NUCLEOTIDE SEQUENCE [LARGE SCALE GENOMIC DNA]</scope>
</reference>
<dbReference type="PANTHER" id="PTHR45797">
    <property type="entry name" value="RAD54-LIKE"/>
    <property type="match status" value="1"/>
</dbReference>
<keyword evidence="3" id="KW-0547">Nucleotide-binding</keyword>